<protein>
    <recommendedName>
        <fullName evidence="10">Glycerol-3-phosphate acyltransferase</fullName>
    </recommendedName>
    <alternativeName>
        <fullName evidence="10">Acyl-PO4 G3P acyltransferase</fullName>
    </alternativeName>
    <alternativeName>
        <fullName evidence="10">Acyl-phosphate--glycerol-3-phosphate acyltransferase</fullName>
    </alternativeName>
    <alternativeName>
        <fullName evidence="10">G3P acyltransferase</fullName>
        <shortName evidence="10">GPAT</shortName>
        <ecNumber evidence="10">2.3.1.275</ecNumber>
    </alternativeName>
    <alternativeName>
        <fullName evidence="10">Lysophosphatidic acid synthase</fullName>
        <shortName evidence="10">LPA synthase</shortName>
    </alternativeName>
</protein>
<dbReference type="NCBIfam" id="TIGR00023">
    <property type="entry name" value="glycerol-3-phosphate 1-O-acyltransferase PlsY"/>
    <property type="match status" value="1"/>
</dbReference>
<dbReference type="Proteomes" id="UP001162891">
    <property type="component" value="Chromosome"/>
</dbReference>
<evidence type="ECO:0000256" key="10">
    <source>
        <dbReference type="HAMAP-Rule" id="MF_01043"/>
    </source>
</evidence>
<evidence type="ECO:0000256" key="5">
    <source>
        <dbReference type="ARBA" id="ARBA00022989"/>
    </source>
</evidence>
<keyword evidence="9 10" id="KW-1208">Phospholipid metabolism</keyword>
<evidence type="ECO:0000313" key="11">
    <source>
        <dbReference type="EMBL" id="BDG03317.1"/>
    </source>
</evidence>
<evidence type="ECO:0000256" key="3">
    <source>
        <dbReference type="ARBA" id="ARBA00022679"/>
    </source>
</evidence>
<comment type="subunit">
    <text evidence="10">Probably interacts with PlsX.</text>
</comment>
<keyword evidence="11" id="KW-0012">Acyltransferase</keyword>
<evidence type="ECO:0000256" key="1">
    <source>
        <dbReference type="ARBA" id="ARBA00022475"/>
    </source>
</evidence>
<comment type="catalytic activity">
    <reaction evidence="10">
        <text>an acyl phosphate + sn-glycerol 3-phosphate = a 1-acyl-sn-glycero-3-phosphate + phosphate</text>
        <dbReference type="Rhea" id="RHEA:34075"/>
        <dbReference type="ChEBI" id="CHEBI:43474"/>
        <dbReference type="ChEBI" id="CHEBI:57597"/>
        <dbReference type="ChEBI" id="CHEBI:57970"/>
        <dbReference type="ChEBI" id="CHEBI:59918"/>
        <dbReference type="EC" id="2.3.1.275"/>
    </reaction>
</comment>
<feature type="transmembrane region" description="Helical" evidence="10">
    <location>
        <begin position="87"/>
        <end position="108"/>
    </location>
</feature>
<evidence type="ECO:0000256" key="8">
    <source>
        <dbReference type="ARBA" id="ARBA00023209"/>
    </source>
</evidence>
<organism evidence="11 12">
    <name type="scientific">Anaeromyxobacter oryzae</name>
    <dbReference type="NCBI Taxonomy" id="2918170"/>
    <lineage>
        <taxon>Bacteria</taxon>
        <taxon>Pseudomonadati</taxon>
        <taxon>Myxococcota</taxon>
        <taxon>Myxococcia</taxon>
        <taxon>Myxococcales</taxon>
        <taxon>Cystobacterineae</taxon>
        <taxon>Anaeromyxobacteraceae</taxon>
        <taxon>Anaeromyxobacter</taxon>
    </lineage>
</organism>
<comment type="function">
    <text evidence="10">Catalyzes the transfer of an acyl group from acyl-phosphate (acyl-PO(4)) to glycerol-3-phosphate (G3P) to form lysophosphatidic acid (LPA). This enzyme utilizes acyl-phosphate as fatty acyl donor, but not acyl-CoA or acyl-ACP.</text>
</comment>
<reference evidence="12" key="1">
    <citation type="journal article" date="2022" name="Int. J. Syst. Evol. Microbiol.">
        <title>Anaeromyxobacter oryzae sp. nov., Anaeromyxobacter diazotrophicus sp. nov. and Anaeromyxobacter paludicola sp. nov., isolated from paddy soils.</title>
        <authorList>
            <person name="Itoh H."/>
            <person name="Xu Z."/>
            <person name="Mise K."/>
            <person name="Masuda Y."/>
            <person name="Ushijima N."/>
            <person name="Hayakawa C."/>
            <person name="Shiratori Y."/>
            <person name="Senoo K."/>
        </authorList>
    </citation>
    <scope>NUCLEOTIDE SEQUENCE [LARGE SCALE GENOMIC DNA]</scope>
    <source>
        <strain evidence="12">Red232</strain>
    </source>
</reference>
<dbReference type="RefSeq" id="WP_248361223.1">
    <property type="nucleotide sequence ID" value="NZ_AP025591.1"/>
</dbReference>
<keyword evidence="6 10" id="KW-0443">Lipid metabolism</keyword>
<dbReference type="PANTHER" id="PTHR30309">
    <property type="entry name" value="INNER MEMBRANE PROTEIN YGIH"/>
    <property type="match status" value="1"/>
</dbReference>
<dbReference type="PANTHER" id="PTHR30309:SF0">
    <property type="entry name" value="GLYCEROL-3-PHOSPHATE ACYLTRANSFERASE-RELATED"/>
    <property type="match status" value="1"/>
</dbReference>
<sequence>MSGTALGAALVLLGYLSGSVPYGVVLGKLFLGVDVRTVGSGNIGATNVARAGGKGMGVAVVILDAAKAMLPIVLAQRLLAGAPHAELWVMAVAIAAFAGHLFPVWLGFKGGKGVATGLGIFAVLAPWAALAGLVAYLVAYLATRISSVGSLLGTTACVVGGFFVNGAASPISWAGVAIGALIFLRHRENIRRLVRGEEKKMKV</sequence>
<accession>A0ABM7WV26</accession>
<keyword evidence="5 10" id="KW-1133">Transmembrane helix</keyword>
<keyword evidence="8 10" id="KW-0594">Phospholipid biosynthesis</keyword>
<dbReference type="InterPro" id="IPR003811">
    <property type="entry name" value="G3P_acylTferase_PlsY"/>
</dbReference>
<evidence type="ECO:0000313" key="12">
    <source>
        <dbReference type="Proteomes" id="UP001162891"/>
    </source>
</evidence>
<comment type="caution">
    <text evidence="10">Lacks conserved residue(s) required for the propagation of feature annotation.</text>
</comment>
<dbReference type="EMBL" id="AP025591">
    <property type="protein sequence ID" value="BDG03317.1"/>
    <property type="molecule type" value="Genomic_DNA"/>
</dbReference>
<feature type="transmembrane region" description="Helical" evidence="10">
    <location>
        <begin position="162"/>
        <end position="184"/>
    </location>
</feature>
<keyword evidence="12" id="KW-1185">Reference proteome</keyword>
<proteinExistence type="inferred from homology"/>
<evidence type="ECO:0000256" key="9">
    <source>
        <dbReference type="ARBA" id="ARBA00023264"/>
    </source>
</evidence>
<evidence type="ECO:0000256" key="6">
    <source>
        <dbReference type="ARBA" id="ARBA00023098"/>
    </source>
</evidence>
<keyword evidence="1 10" id="KW-1003">Cell membrane</keyword>
<comment type="subcellular location">
    <subcellularLocation>
        <location evidence="10">Cell membrane</location>
        <topology evidence="10">Multi-pass membrane protein</topology>
    </subcellularLocation>
</comment>
<comment type="pathway">
    <text evidence="10">Lipid metabolism; phospholipid metabolism.</text>
</comment>
<evidence type="ECO:0000256" key="2">
    <source>
        <dbReference type="ARBA" id="ARBA00022516"/>
    </source>
</evidence>
<keyword evidence="7 10" id="KW-0472">Membrane</keyword>
<dbReference type="SMART" id="SM01207">
    <property type="entry name" value="G3P_acyltransf"/>
    <property type="match status" value="1"/>
</dbReference>
<comment type="similarity">
    <text evidence="10">Belongs to the PlsY family.</text>
</comment>
<gene>
    <name evidence="10 11" type="primary">plsY</name>
    <name evidence="11" type="ORF">AMOR_23130</name>
</gene>
<evidence type="ECO:0000256" key="7">
    <source>
        <dbReference type="ARBA" id="ARBA00023136"/>
    </source>
</evidence>
<feature type="transmembrane region" description="Helical" evidence="10">
    <location>
        <begin position="120"/>
        <end position="142"/>
    </location>
</feature>
<dbReference type="EC" id="2.3.1.275" evidence="10"/>
<evidence type="ECO:0000256" key="4">
    <source>
        <dbReference type="ARBA" id="ARBA00022692"/>
    </source>
</evidence>
<dbReference type="GO" id="GO:0016746">
    <property type="term" value="F:acyltransferase activity"/>
    <property type="evidence" value="ECO:0007669"/>
    <property type="project" value="UniProtKB-KW"/>
</dbReference>
<keyword evidence="2 10" id="KW-0444">Lipid biosynthesis</keyword>
<name>A0ABM7WV26_9BACT</name>
<keyword evidence="3 10" id="KW-0808">Transferase</keyword>
<dbReference type="HAMAP" id="MF_01043">
    <property type="entry name" value="PlsY"/>
    <property type="match status" value="1"/>
</dbReference>
<dbReference type="Pfam" id="PF02660">
    <property type="entry name" value="G3P_acyltransf"/>
    <property type="match status" value="1"/>
</dbReference>
<keyword evidence="4 10" id="KW-0812">Transmembrane</keyword>